<name>A0A167XT88_9HYPO</name>
<dbReference type="OrthoDB" id="3724345at2759"/>
<dbReference type="Proteomes" id="UP000076874">
    <property type="component" value="Unassembled WGS sequence"/>
</dbReference>
<dbReference type="PANTHER" id="PTHR36922:SF1">
    <property type="entry name" value="DUF1993 DOMAIN-CONTAINING PROTEIN"/>
    <property type="match status" value="1"/>
</dbReference>
<dbReference type="STRING" id="1081102.A0A167XT88"/>
<dbReference type="InterPro" id="IPR018531">
    <property type="entry name" value="DUF1993"/>
</dbReference>
<proteinExistence type="predicted"/>
<keyword evidence="2" id="KW-1185">Reference proteome</keyword>
<evidence type="ECO:0000313" key="2">
    <source>
        <dbReference type="Proteomes" id="UP000076874"/>
    </source>
</evidence>
<evidence type="ECO:0008006" key="3">
    <source>
        <dbReference type="Google" id="ProtNLM"/>
    </source>
</evidence>
<dbReference type="Gene3D" id="1.20.120.450">
    <property type="entry name" value="dinb family like domain"/>
    <property type="match status" value="1"/>
</dbReference>
<sequence>MPAVTLYEVSITTFTRGLKSLAAILDKCEAYAKEKGIDADSYVAASLAEDMKPLSFQIQVASNVVKKSVWRLTGNETESWADDETTIAQLKARVQKTLDLLKTVDAKTLEGKDDTIVELQMGANGTVNLPAKSYVLGYALPNFFFHITTAYGILRSRGVPLGKRDYLSNFMA</sequence>
<dbReference type="EMBL" id="AZHD01000003">
    <property type="protein sequence ID" value="OAA65366.1"/>
    <property type="molecule type" value="Genomic_DNA"/>
</dbReference>
<evidence type="ECO:0000313" key="1">
    <source>
        <dbReference type="EMBL" id="OAA65366.1"/>
    </source>
</evidence>
<organism evidence="1 2">
    <name type="scientific">Niveomyces insectorum RCEF 264</name>
    <dbReference type="NCBI Taxonomy" id="1081102"/>
    <lineage>
        <taxon>Eukaryota</taxon>
        <taxon>Fungi</taxon>
        <taxon>Dikarya</taxon>
        <taxon>Ascomycota</taxon>
        <taxon>Pezizomycotina</taxon>
        <taxon>Sordariomycetes</taxon>
        <taxon>Hypocreomycetidae</taxon>
        <taxon>Hypocreales</taxon>
        <taxon>Cordycipitaceae</taxon>
        <taxon>Niveomyces</taxon>
    </lineage>
</organism>
<comment type="caution">
    <text evidence="1">The sequence shown here is derived from an EMBL/GenBank/DDBJ whole genome shotgun (WGS) entry which is preliminary data.</text>
</comment>
<dbReference type="AlphaFoldDB" id="A0A167XT88"/>
<dbReference type="SUPFAM" id="SSF109854">
    <property type="entry name" value="DinB/YfiT-like putative metalloenzymes"/>
    <property type="match status" value="1"/>
</dbReference>
<dbReference type="InterPro" id="IPR034660">
    <property type="entry name" value="DinB/YfiT-like"/>
</dbReference>
<protein>
    <recommendedName>
        <fullName evidence="3">Helix-turn-helix-domain containing protein type</fullName>
    </recommendedName>
</protein>
<gene>
    <name evidence="1" type="ORF">SPI_02153</name>
</gene>
<dbReference type="Pfam" id="PF09351">
    <property type="entry name" value="DUF1993"/>
    <property type="match status" value="1"/>
</dbReference>
<accession>A0A167XT88</accession>
<dbReference type="PANTHER" id="PTHR36922">
    <property type="entry name" value="BLL2446 PROTEIN"/>
    <property type="match status" value="1"/>
</dbReference>
<reference evidence="1 2" key="1">
    <citation type="journal article" date="2016" name="Genome Biol. Evol.">
        <title>Divergent and convergent evolution of fungal pathogenicity.</title>
        <authorList>
            <person name="Shang Y."/>
            <person name="Xiao G."/>
            <person name="Zheng P."/>
            <person name="Cen K."/>
            <person name="Zhan S."/>
            <person name="Wang C."/>
        </authorList>
    </citation>
    <scope>NUCLEOTIDE SEQUENCE [LARGE SCALE GENOMIC DNA]</scope>
    <source>
        <strain evidence="1 2">RCEF 264</strain>
    </source>
</reference>